<evidence type="ECO:0000313" key="2">
    <source>
        <dbReference type="Proteomes" id="UP000266915"/>
    </source>
</evidence>
<sequence>MMKISIPVHGDTVKAGIVRQVQVAFTDTPSSWN</sequence>
<comment type="caution">
    <text evidence="1">The sequence shown here is derived from an EMBL/GenBank/DDBJ whole genome shotgun (WGS) entry which is preliminary data.</text>
</comment>
<accession>A0A3N2BZ39</accession>
<dbReference type="EMBL" id="RKHL01000001">
    <property type="protein sequence ID" value="ROR80314.1"/>
    <property type="molecule type" value="Genomic_DNA"/>
</dbReference>
<organism evidence="1 2">
    <name type="scientific">Plantibacter flavus</name>
    <dbReference type="NCBI Taxonomy" id="150123"/>
    <lineage>
        <taxon>Bacteria</taxon>
        <taxon>Bacillati</taxon>
        <taxon>Actinomycetota</taxon>
        <taxon>Actinomycetes</taxon>
        <taxon>Micrococcales</taxon>
        <taxon>Microbacteriaceae</taxon>
        <taxon>Plantibacter</taxon>
    </lineage>
</organism>
<name>A0A3N2BZ39_9MICO</name>
<proteinExistence type="predicted"/>
<keyword evidence="2" id="KW-1185">Reference proteome</keyword>
<evidence type="ECO:0000313" key="1">
    <source>
        <dbReference type="EMBL" id="ROR80314.1"/>
    </source>
</evidence>
<gene>
    <name evidence="1" type="ORF">EDD42_0352</name>
</gene>
<reference evidence="1 2" key="1">
    <citation type="submission" date="2018-11" db="EMBL/GenBank/DDBJ databases">
        <title>Sequencing the genomes of 1000 actinobacteria strains.</title>
        <authorList>
            <person name="Klenk H.-P."/>
        </authorList>
    </citation>
    <scope>NUCLEOTIDE SEQUENCE [LARGE SCALE GENOMIC DNA]</scope>
    <source>
        <strain evidence="1 2">DSM 14012</strain>
    </source>
</reference>
<dbReference type="AlphaFoldDB" id="A0A3N2BZ39"/>
<dbReference type="Proteomes" id="UP000266915">
    <property type="component" value="Unassembled WGS sequence"/>
</dbReference>
<protein>
    <submittedName>
        <fullName evidence="1">Uncharacterized protein</fullName>
    </submittedName>
</protein>